<dbReference type="InterPro" id="IPR036291">
    <property type="entry name" value="NAD(P)-bd_dom_sf"/>
</dbReference>
<sequence length="252" mass="26230">MKLEGKVAIVTGAASGMGKEIARLYAQEGASVILSDINTEAVELVAAGIEKEGGKAIAVMSNVAKEEDVQNMIDLAVEKFGTLDILVNNAGIMDNFIPAAELTDEHWERIFAVNTTSVMRTTRKALSIFLAIEQGIIINIASVGGLYGSRAGAAYTASKHAVIGFTKNVGFQYAGNGIRCNAIAPGGVNTNIGTTMSEPNEFGMQKAMSGAAGNPRSGESIEIAKVALFLASDDASFVNATTITADAGWTGY</sequence>
<dbReference type="PRINTS" id="PR00080">
    <property type="entry name" value="SDRFAMILY"/>
</dbReference>
<protein>
    <submittedName>
        <fullName evidence="3">SDR family oxidoreductase</fullName>
    </submittedName>
</protein>
<dbReference type="InterPro" id="IPR020904">
    <property type="entry name" value="Sc_DH/Rdtase_CS"/>
</dbReference>
<evidence type="ECO:0000313" key="3">
    <source>
        <dbReference type="EMBL" id="QQT00521.1"/>
    </source>
</evidence>
<dbReference type="PRINTS" id="PR00081">
    <property type="entry name" value="GDHRDH"/>
</dbReference>
<proteinExistence type="inferred from homology"/>
<dbReference type="PANTHER" id="PTHR43180:SF63">
    <property type="entry name" value="DEHYDROGENASE_REDUCTASE FAMILY PROTEIN, PUTATIVE (AFU_ORTHOLOGUE AFUA_6G03520)-RELATED"/>
    <property type="match status" value="1"/>
</dbReference>
<evidence type="ECO:0000313" key="4">
    <source>
        <dbReference type="Proteomes" id="UP000595254"/>
    </source>
</evidence>
<dbReference type="PROSITE" id="PS00061">
    <property type="entry name" value="ADH_SHORT"/>
    <property type="match status" value="1"/>
</dbReference>
<dbReference type="CDD" id="cd05233">
    <property type="entry name" value="SDR_c"/>
    <property type="match status" value="1"/>
</dbReference>
<keyword evidence="2" id="KW-0560">Oxidoreductase</keyword>
<evidence type="ECO:0000256" key="1">
    <source>
        <dbReference type="ARBA" id="ARBA00006484"/>
    </source>
</evidence>
<dbReference type="NCBIfam" id="NF005559">
    <property type="entry name" value="PRK07231.1"/>
    <property type="match status" value="1"/>
</dbReference>
<dbReference type="Gene3D" id="3.40.50.720">
    <property type="entry name" value="NAD(P)-binding Rossmann-like Domain"/>
    <property type="match status" value="1"/>
</dbReference>
<organism evidence="3 4">
    <name type="scientific">Peribacillus psychrosaccharolyticus</name>
    <name type="common">Bacillus psychrosaccharolyticus</name>
    <dbReference type="NCBI Taxonomy" id="1407"/>
    <lineage>
        <taxon>Bacteria</taxon>
        <taxon>Bacillati</taxon>
        <taxon>Bacillota</taxon>
        <taxon>Bacilli</taxon>
        <taxon>Bacillales</taxon>
        <taxon>Bacillaceae</taxon>
        <taxon>Peribacillus</taxon>
    </lineage>
</organism>
<gene>
    <name evidence="3" type="ORF">I6J18_00780</name>
</gene>
<dbReference type="AlphaFoldDB" id="A0A974S0I6"/>
<dbReference type="KEGG" id="ppsr:I6J18_00780"/>
<dbReference type="GO" id="GO:0016491">
    <property type="term" value="F:oxidoreductase activity"/>
    <property type="evidence" value="ECO:0007669"/>
    <property type="project" value="UniProtKB-KW"/>
</dbReference>
<dbReference type="SUPFAM" id="SSF51735">
    <property type="entry name" value="NAD(P)-binding Rossmann-fold domains"/>
    <property type="match status" value="1"/>
</dbReference>
<dbReference type="InterPro" id="IPR002347">
    <property type="entry name" value="SDR_fam"/>
</dbReference>
<dbReference type="GO" id="GO:0008206">
    <property type="term" value="P:bile acid metabolic process"/>
    <property type="evidence" value="ECO:0007669"/>
    <property type="project" value="UniProtKB-ARBA"/>
</dbReference>
<accession>A0A974S0I6</accession>
<dbReference type="FunFam" id="3.40.50.720:FF:000084">
    <property type="entry name" value="Short-chain dehydrogenase reductase"/>
    <property type="match status" value="1"/>
</dbReference>
<reference evidence="3 4" key="1">
    <citation type="submission" date="2021-01" db="EMBL/GenBank/DDBJ databases">
        <title>FDA dAtabase for Regulatory Grade micrObial Sequences (FDA-ARGOS): Supporting development and validation of Infectious Disease Dx tests.</title>
        <authorList>
            <person name="Nelson B."/>
            <person name="Plummer A."/>
            <person name="Tallon L."/>
            <person name="Sadzewicz L."/>
            <person name="Zhao X."/>
            <person name="Boylan J."/>
            <person name="Ott S."/>
            <person name="Bowen H."/>
            <person name="Vavikolanu K."/>
            <person name="Mehta A."/>
            <person name="Aluvathingal J."/>
            <person name="Nadendla S."/>
            <person name="Myers T."/>
            <person name="Yan Y."/>
            <person name="Sichtig H."/>
        </authorList>
    </citation>
    <scope>NUCLEOTIDE SEQUENCE [LARGE SCALE GENOMIC DNA]</scope>
    <source>
        <strain evidence="3 4">FDAARGOS_1161</strain>
    </source>
</reference>
<name>A0A974S0I6_PERPY</name>
<dbReference type="Pfam" id="PF13561">
    <property type="entry name" value="adh_short_C2"/>
    <property type="match status" value="1"/>
</dbReference>
<dbReference type="PANTHER" id="PTHR43180">
    <property type="entry name" value="3-OXOACYL-(ACYL-CARRIER-PROTEIN) REDUCTASE (AFU_ORTHOLOGUE AFUA_6G11210)"/>
    <property type="match status" value="1"/>
</dbReference>
<evidence type="ECO:0000256" key="2">
    <source>
        <dbReference type="ARBA" id="ARBA00023002"/>
    </source>
</evidence>
<comment type="similarity">
    <text evidence="1">Belongs to the short-chain dehydrogenases/reductases (SDR) family.</text>
</comment>
<dbReference type="RefSeq" id="WP_040376554.1">
    <property type="nucleotide sequence ID" value="NZ_CP068053.1"/>
</dbReference>
<keyword evidence="4" id="KW-1185">Reference proteome</keyword>
<dbReference type="Proteomes" id="UP000595254">
    <property type="component" value="Chromosome"/>
</dbReference>
<dbReference type="EMBL" id="CP068053">
    <property type="protein sequence ID" value="QQT00521.1"/>
    <property type="molecule type" value="Genomic_DNA"/>
</dbReference>